<dbReference type="AlphaFoldDB" id="A0A2X0LUM9"/>
<evidence type="ECO:0000313" key="2">
    <source>
        <dbReference type="Proteomes" id="UP000249464"/>
    </source>
</evidence>
<protein>
    <submittedName>
        <fullName evidence="1">BQ5605_C010g06069 protein</fullName>
    </submittedName>
</protein>
<evidence type="ECO:0000313" key="1">
    <source>
        <dbReference type="EMBL" id="SGY14119.1"/>
    </source>
</evidence>
<organism evidence="1 2">
    <name type="scientific">Microbotryum silenes-dioicae</name>
    <dbReference type="NCBI Taxonomy" id="796604"/>
    <lineage>
        <taxon>Eukaryota</taxon>
        <taxon>Fungi</taxon>
        <taxon>Dikarya</taxon>
        <taxon>Basidiomycota</taxon>
        <taxon>Pucciniomycotina</taxon>
        <taxon>Microbotryomycetes</taxon>
        <taxon>Microbotryales</taxon>
        <taxon>Microbotryaceae</taxon>
        <taxon>Microbotryum</taxon>
    </lineage>
</organism>
<proteinExistence type="predicted"/>
<gene>
    <name evidence="1" type="primary">BQ5605_C010g06069</name>
    <name evidence="1" type="ORF">BQ5605_C010G06069</name>
</gene>
<keyword evidence="2" id="KW-1185">Reference proteome</keyword>
<name>A0A2X0LUM9_9BASI</name>
<sequence length="91" mass="9782">MTMGAVRRGLGGDSWRNLSPLASCRPSFLATEGESTEGDRVGWVDSRGDGKLVLWGYLGVGRVDRTDLLESKSPSPIVDVDQYEIGVGRLG</sequence>
<dbReference type="EMBL" id="FQNC01000012">
    <property type="protein sequence ID" value="SGY14119.1"/>
    <property type="molecule type" value="Genomic_DNA"/>
</dbReference>
<accession>A0A2X0LUM9</accession>
<reference evidence="1 2" key="1">
    <citation type="submission" date="2016-11" db="EMBL/GenBank/DDBJ databases">
        <authorList>
            <person name="Jaros S."/>
            <person name="Januszkiewicz K."/>
            <person name="Wedrychowicz H."/>
        </authorList>
    </citation>
    <scope>NUCLEOTIDE SEQUENCE [LARGE SCALE GENOMIC DNA]</scope>
</reference>
<dbReference type="Proteomes" id="UP000249464">
    <property type="component" value="Unassembled WGS sequence"/>
</dbReference>